<dbReference type="RefSeq" id="WP_069898204.1">
    <property type="nucleotide sequence ID" value="NZ_FPBC01000002.1"/>
</dbReference>
<dbReference type="Pfam" id="PF00528">
    <property type="entry name" value="BPD_transp_1"/>
    <property type="match status" value="1"/>
</dbReference>
<dbReference type="EMBL" id="LR215729">
    <property type="protein sequence ID" value="VEV96069.1"/>
    <property type="molecule type" value="Genomic_DNA"/>
</dbReference>
<organism evidence="8">
    <name type="scientific">Pseudomonas marincola</name>
    <dbReference type="NCBI Taxonomy" id="437900"/>
    <lineage>
        <taxon>Bacteria</taxon>
        <taxon>Pseudomonadati</taxon>
        <taxon>Pseudomonadota</taxon>
        <taxon>Gammaproteobacteria</taxon>
        <taxon>Pseudomonadales</taxon>
        <taxon>Pseudomonadaceae</taxon>
        <taxon>Pseudomonas</taxon>
    </lineage>
</organism>
<feature type="transmembrane region" description="Helical" evidence="7">
    <location>
        <begin position="43"/>
        <end position="62"/>
    </location>
</feature>
<evidence type="ECO:0000256" key="7">
    <source>
        <dbReference type="RuleBase" id="RU363032"/>
    </source>
</evidence>
<dbReference type="GO" id="GO:0031460">
    <property type="term" value="P:glycine betaine transport"/>
    <property type="evidence" value="ECO:0007669"/>
    <property type="project" value="TreeGrafter"/>
</dbReference>
<dbReference type="GO" id="GO:0015871">
    <property type="term" value="P:choline transport"/>
    <property type="evidence" value="ECO:0007669"/>
    <property type="project" value="TreeGrafter"/>
</dbReference>
<protein>
    <submittedName>
        <fullName evidence="8">Choline ABC transporter permease subunit</fullName>
    </submittedName>
</protein>
<accession>A0A1I6ZFD9</accession>
<feature type="transmembrane region" description="Helical" evidence="7">
    <location>
        <begin position="215"/>
        <end position="235"/>
    </location>
</feature>
<comment type="subcellular location">
    <subcellularLocation>
        <location evidence="1 7">Cell membrane</location>
        <topology evidence="1 7">Multi-pass membrane protein</topology>
    </subcellularLocation>
</comment>
<gene>
    <name evidence="8" type="ORF">PMYSY11_1022</name>
</gene>
<feature type="transmembrane region" description="Helical" evidence="7">
    <location>
        <begin position="247"/>
        <end position="264"/>
    </location>
</feature>
<dbReference type="CDD" id="cd06261">
    <property type="entry name" value="TM_PBP2"/>
    <property type="match status" value="1"/>
</dbReference>
<evidence type="ECO:0000256" key="6">
    <source>
        <dbReference type="ARBA" id="ARBA00023136"/>
    </source>
</evidence>
<dbReference type="PROSITE" id="PS50928">
    <property type="entry name" value="ABC_TM1"/>
    <property type="match status" value="1"/>
</dbReference>
<evidence type="ECO:0000256" key="5">
    <source>
        <dbReference type="ARBA" id="ARBA00022989"/>
    </source>
</evidence>
<dbReference type="Gene3D" id="1.10.3720.10">
    <property type="entry name" value="MetI-like"/>
    <property type="match status" value="1"/>
</dbReference>
<dbReference type="InterPro" id="IPR017784">
    <property type="entry name" value="ABC_transptr_choline_permease"/>
</dbReference>
<keyword evidence="2 7" id="KW-0813">Transport</keyword>
<keyword evidence="4 7" id="KW-0812">Transmembrane</keyword>
<feature type="transmembrane region" description="Helical" evidence="7">
    <location>
        <begin position="69"/>
        <end position="86"/>
    </location>
</feature>
<comment type="similarity">
    <text evidence="7">Belongs to the binding-protein-dependent transport system permease family.</text>
</comment>
<feature type="transmembrane region" description="Helical" evidence="7">
    <location>
        <begin position="92"/>
        <end position="115"/>
    </location>
</feature>
<dbReference type="STRING" id="437900.GCA_001940335_00359"/>
<proteinExistence type="inferred from homology"/>
<evidence type="ECO:0000256" key="4">
    <source>
        <dbReference type="ARBA" id="ARBA00022692"/>
    </source>
</evidence>
<dbReference type="AlphaFoldDB" id="A0A1I6ZFD9"/>
<dbReference type="InterPro" id="IPR000515">
    <property type="entry name" value="MetI-like"/>
</dbReference>
<dbReference type="GO" id="GO:0043190">
    <property type="term" value="C:ATP-binding cassette (ABC) transporter complex"/>
    <property type="evidence" value="ECO:0007669"/>
    <property type="project" value="TreeGrafter"/>
</dbReference>
<dbReference type="NCBIfam" id="TIGR03416">
    <property type="entry name" value="ABC_choXWV_perm"/>
    <property type="match status" value="1"/>
</dbReference>
<keyword evidence="3" id="KW-1003">Cell membrane</keyword>
<name>A0A1I6ZFD9_9PSED</name>
<dbReference type="PANTHER" id="PTHR47737">
    <property type="entry name" value="GLYCINE BETAINE/PROLINE BETAINE TRANSPORT SYSTEM PERMEASE PROTEIN PROW"/>
    <property type="match status" value="1"/>
</dbReference>
<evidence type="ECO:0000256" key="3">
    <source>
        <dbReference type="ARBA" id="ARBA00022475"/>
    </source>
</evidence>
<dbReference type="FunFam" id="1.10.3720.10:FF:000001">
    <property type="entry name" value="Glycine betaine ABC transporter, permease"/>
    <property type="match status" value="1"/>
</dbReference>
<keyword evidence="5 7" id="KW-1133">Transmembrane helix</keyword>
<dbReference type="SUPFAM" id="SSF161098">
    <property type="entry name" value="MetI-like"/>
    <property type="match status" value="1"/>
</dbReference>
<evidence type="ECO:0000313" key="8">
    <source>
        <dbReference type="EMBL" id="VEV96069.1"/>
    </source>
</evidence>
<evidence type="ECO:0000256" key="2">
    <source>
        <dbReference type="ARBA" id="ARBA00022448"/>
    </source>
</evidence>
<sequence length="294" mass="31622">MSDKKLDLGSWVNDVVQHLLDNYSGAFDSIGQVVSGFSEGIEAVLMFPPAWLLIAIFVALGIWRIGVRFAVFTAISFALIVMTGFWEQTVVTLGLTFSATLISLILGVPLGIWAAKSERVAMIIRPILDFMQTMPAFVYLIPAAMLFGLGRVPGIIATVIFAMPPAVRLTSLGIRQVNKEIVEAGQSFGCNNRQLLFKVQLPNAMPSIMAGVNQTIMMALSMVIIASMVGAGGLGNDVLASIQRLDIGLGFESGMAVVLLAIILDRITESFGTPRQATNRSSLVSWLSAKLQSQ</sequence>
<reference evidence="8" key="1">
    <citation type="submission" date="2019-02" db="EMBL/GenBank/DDBJ databases">
        <authorList>
            <consortium name="Genoscope - CEA"/>
            <person name="William W."/>
        </authorList>
    </citation>
    <scope>NUCLEOTIDE SEQUENCE [LARGE SCALE GENOMIC DNA]</scope>
    <source>
        <strain evidence="8">YSy11</strain>
    </source>
</reference>
<dbReference type="InterPro" id="IPR035906">
    <property type="entry name" value="MetI-like_sf"/>
</dbReference>
<feature type="transmembrane region" description="Helical" evidence="7">
    <location>
        <begin position="136"/>
        <end position="163"/>
    </location>
</feature>
<dbReference type="GO" id="GO:0005275">
    <property type="term" value="F:amine transmembrane transporter activity"/>
    <property type="evidence" value="ECO:0007669"/>
    <property type="project" value="TreeGrafter"/>
</dbReference>
<dbReference type="GO" id="GO:0015226">
    <property type="term" value="F:carnitine transmembrane transporter activity"/>
    <property type="evidence" value="ECO:0007669"/>
    <property type="project" value="TreeGrafter"/>
</dbReference>
<dbReference type="PANTHER" id="PTHR47737:SF1">
    <property type="entry name" value="GLYCINE BETAINE_PROLINE BETAINE TRANSPORT SYSTEM PERMEASE PROTEIN PROW"/>
    <property type="match status" value="1"/>
</dbReference>
<keyword evidence="6 7" id="KW-0472">Membrane</keyword>
<evidence type="ECO:0000256" key="1">
    <source>
        <dbReference type="ARBA" id="ARBA00004651"/>
    </source>
</evidence>